<sequence>MKPATAKNLWSFPLIFGFLGAIIGLILRYAFTGSITNFPFKFVLHSHSHIMLLGFIFNALIVLLFIRFTNGIDKISYRLYLALQICVAILLVGFIIQGYALVTIIFSTLHLWISYWLLLRLWKRLQGKESDLTLIKTGIVFHFISSIGPYALGPLMAMKMQTSPWYQQAIFFYLHFQYFGSFFLWMLAVLFQTTIIKLSKNQITLIITSLVLLYTHSLKYSFNYLTIQIAGGIGAGILIITLFKLKSSFLQQKLQYRLFFGILLLVGILNCFGSIPYFSNLVISNRFMLIAWLHLLFLGMYLPFIWIELGQSIHKTVWILYAFFILTSELFLVFPAFFSELFSTSIMWLLFIAYFGVVLCISIVHLTALFQKNKTYELTRTR</sequence>
<keyword evidence="1" id="KW-1133">Transmembrane helix</keyword>
<reference evidence="3 4" key="1">
    <citation type="journal article" date="2016" name="Nat. Commun.">
        <title>Microbial interactions lead to rapid micro-scale successions on model marine particles.</title>
        <authorList>
            <person name="Datta M.S."/>
            <person name="Sliwerska E."/>
            <person name="Gore J."/>
            <person name="Polz M.F."/>
            <person name="Cordero O.X."/>
        </authorList>
    </citation>
    <scope>NUCLEOTIDE SEQUENCE [LARGE SCALE GENOMIC DNA]</scope>
    <source>
        <strain evidence="3 4">4G03</strain>
    </source>
</reference>
<accession>A0A2G1BUQ6</accession>
<feature type="transmembrane region" description="Helical" evidence="1">
    <location>
        <begin position="102"/>
        <end position="122"/>
    </location>
</feature>
<feature type="transmembrane region" description="Helical" evidence="1">
    <location>
        <begin position="77"/>
        <end position="96"/>
    </location>
</feature>
<dbReference type="Proteomes" id="UP001242342">
    <property type="component" value="Unassembled WGS sequence"/>
</dbReference>
<name>A0A2G1BUQ6_9FLAO</name>
<proteinExistence type="predicted"/>
<dbReference type="AlphaFoldDB" id="A0A2G1BUQ6"/>
<feature type="transmembrane region" description="Helical" evidence="1">
    <location>
        <begin position="12"/>
        <end position="31"/>
    </location>
</feature>
<evidence type="ECO:0000313" key="5">
    <source>
        <dbReference type="Proteomes" id="UP001242342"/>
    </source>
</evidence>
<feature type="transmembrane region" description="Helical" evidence="1">
    <location>
        <begin position="203"/>
        <end position="219"/>
    </location>
</feature>
<dbReference type="EMBL" id="PDUU01000004">
    <property type="protein sequence ID" value="PHN97781.1"/>
    <property type="molecule type" value="Genomic_DNA"/>
</dbReference>
<feature type="transmembrane region" description="Helical" evidence="1">
    <location>
        <begin position="225"/>
        <end position="245"/>
    </location>
</feature>
<gene>
    <name evidence="3" type="ORF">CSC81_05050</name>
    <name evidence="2" type="ORF">Q8W23_15360</name>
</gene>
<comment type="caution">
    <text evidence="3">The sequence shown here is derived from an EMBL/GenBank/DDBJ whole genome shotgun (WGS) entry which is preliminary data.</text>
</comment>
<dbReference type="RefSeq" id="WP_099214693.1">
    <property type="nucleotide sequence ID" value="NZ_JAUYVU010000016.1"/>
</dbReference>
<dbReference type="EMBL" id="JAUYVU010000016">
    <property type="protein sequence ID" value="MDP2542853.1"/>
    <property type="molecule type" value="Genomic_DNA"/>
</dbReference>
<dbReference type="Proteomes" id="UP000222163">
    <property type="component" value="Unassembled WGS sequence"/>
</dbReference>
<feature type="transmembrane region" description="Helical" evidence="1">
    <location>
        <begin position="318"/>
        <end position="339"/>
    </location>
</feature>
<evidence type="ECO:0000313" key="4">
    <source>
        <dbReference type="Proteomes" id="UP000222163"/>
    </source>
</evidence>
<organism evidence="3 4">
    <name type="scientific">Tenacibaculum discolor</name>
    <dbReference type="NCBI Taxonomy" id="361581"/>
    <lineage>
        <taxon>Bacteria</taxon>
        <taxon>Pseudomonadati</taxon>
        <taxon>Bacteroidota</taxon>
        <taxon>Flavobacteriia</taxon>
        <taxon>Flavobacteriales</taxon>
        <taxon>Flavobacteriaceae</taxon>
        <taxon>Tenacibaculum</taxon>
    </lineage>
</organism>
<keyword evidence="1" id="KW-0812">Transmembrane</keyword>
<reference evidence="3" key="2">
    <citation type="submission" date="2017-10" db="EMBL/GenBank/DDBJ databases">
        <authorList>
            <person name="Enke T.N."/>
            <person name="Cordero O.X."/>
        </authorList>
    </citation>
    <scope>NUCLEOTIDE SEQUENCE</scope>
    <source>
        <strain evidence="3">4G03</strain>
    </source>
</reference>
<feature type="transmembrane region" description="Helical" evidence="1">
    <location>
        <begin position="345"/>
        <end position="370"/>
    </location>
</feature>
<evidence type="ECO:0000313" key="2">
    <source>
        <dbReference type="EMBL" id="MDP2542853.1"/>
    </source>
</evidence>
<keyword evidence="1" id="KW-0472">Membrane</keyword>
<feature type="transmembrane region" description="Helical" evidence="1">
    <location>
        <begin position="172"/>
        <end position="191"/>
    </location>
</feature>
<feature type="transmembrane region" description="Helical" evidence="1">
    <location>
        <begin position="134"/>
        <end position="152"/>
    </location>
</feature>
<feature type="transmembrane region" description="Helical" evidence="1">
    <location>
        <begin position="287"/>
        <end position="306"/>
    </location>
</feature>
<evidence type="ECO:0000256" key="1">
    <source>
        <dbReference type="SAM" id="Phobius"/>
    </source>
</evidence>
<feature type="transmembrane region" description="Helical" evidence="1">
    <location>
        <begin position="257"/>
        <end position="275"/>
    </location>
</feature>
<evidence type="ECO:0000313" key="3">
    <source>
        <dbReference type="EMBL" id="PHN97781.1"/>
    </source>
</evidence>
<keyword evidence="5" id="KW-1185">Reference proteome</keyword>
<protein>
    <submittedName>
        <fullName evidence="3">Uncharacterized protein</fullName>
    </submittedName>
</protein>
<reference evidence="2 5" key="3">
    <citation type="submission" date="2023-07" db="EMBL/GenBank/DDBJ databases">
        <title>Genome content predicts the carbon catabolic preferences of heterotrophic bacteria.</title>
        <authorList>
            <person name="Gralka M."/>
        </authorList>
    </citation>
    <scope>NUCLEOTIDE SEQUENCE [LARGE SCALE GENOMIC DNA]</scope>
    <source>
        <strain evidence="2 5">4G03</strain>
    </source>
</reference>
<feature type="transmembrane region" description="Helical" evidence="1">
    <location>
        <begin position="43"/>
        <end position="65"/>
    </location>
</feature>